<evidence type="ECO:0000313" key="2">
    <source>
        <dbReference type="EMBL" id="CAA2614370.1"/>
    </source>
</evidence>
<gene>
    <name evidence="2" type="ORF">SI7747_01000757</name>
</gene>
<proteinExistence type="predicted"/>
<name>A0A7I8I914_SPIIN</name>
<dbReference type="EMBL" id="CACRZD030000001">
    <property type="protein sequence ID" value="CAA6654167.1"/>
    <property type="molecule type" value="Genomic_DNA"/>
</dbReference>
<sequence>MWGPSLDRRMEGRGNSAPDLLPLLPRPPSQSISFSNPWALPLSLSLSL</sequence>
<protein>
    <submittedName>
        <fullName evidence="2">Uncharacterized protein</fullName>
    </submittedName>
</protein>
<dbReference type="EMBL" id="LR743588">
    <property type="protein sequence ID" value="CAA2614370.1"/>
    <property type="molecule type" value="Genomic_DNA"/>
</dbReference>
<keyword evidence="3" id="KW-1185">Reference proteome</keyword>
<dbReference type="AlphaFoldDB" id="A0A7I8I914"/>
<feature type="region of interest" description="Disordered" evidence="1">
    <location>
        <begin position="1"/>
        <end position="24"/>
    </location>
</feature>
<feature type="compositionally biased region" description="Basic and acidic residues" evidence="1">
    <location>
        <begin position="1"/>
        <end position="12"/>
    </location>
</feature>
<organism evidence="2">
    <name type="scientific">Spirodela intermedia</name>
    <name type="common">Intermediate duckweed</name>
    <dbReference type="NCBI Taxonomy" id="51605"/>
    <lineage>
        <taxon>Eukaryota</taxon>
        <taxon>Viridiplantae</taxon>
        <taxon>Streptophyta</taxon>
        <taxon>Embryophyta</taxon>
        <taxon>Tracheophyta</taxon>
        <taxon>Spermatophyta</taxon>
        <taxon>Magnoliopsida</taxon>
        <taxon>Liliopsida</taxon>
        <taxon>Araceae</taxon>
        <taxon>Lemnoideae</taxon>
        <taxon>Spirodela</taxon>
    </lineage>
</organism>
<evidence type="ECO:0000313" key="3">
    <source>
        <dbReference type="Proteomes" id="UP001189122"/>
    </source>
</evidence>
<reference evidence="2 3" key="1">
    <citation type="submission" date="2019-12" db="EMBL/GenBank/DDBJ databases">
        <authorList>
            <person name="Scholz U."/>
            <person name="Mascher M."/>
            <person name="Fiebig A."/>
        </authorList>
    </citation>
    <scope>NUCLEOTIDE SEQUENCE</scope>
</reference>
<accession>A0A7I8I914</accession>
<evidence type="ECO:0000256" key="1">
    <source>
        <dbReference type="SAM" id="MobiDB-lite"/>
    </source>
</evidence>
<dbReference type="Proteomes" id="UP001189122">
    <property type="component" value="Unassembled WGS sequence"/>
</dbReference>